<protein>
    <recommendedName>
        <fullName evidence="7">DUF4190 domain-containing protein</fullName>
    </recommendedName>
</protein>
<evidence type="ECO:0000313" key="5">
    <source>
        <dbReference type="EMBL" id="OLZ73257.1"/>
    </source>
</evidence>
<feature type="compositionally biased region" description="Low complexity" evidence="1">
    <location>
        <begin position="13"/>
        <end position="24"/>
    </location>
</feature>
<keyword evidence="2" id="KW-0812">Transmembrane</keyword>
<feature type="transmembrane region" description="Helical" evidence="2">
    <location>
        <begin position="47"/>
        <end position="73"/>
    </location>
</feature>
<dbReference type="RefSeq" id="WP_060177294.1">
    <property type="nucleotide sequence ID" value="NZ_MQUR01000003.1"/>
</dbReference>
<keyword evidence="2" id="KW-0472">Membrane</keyword>
<name>A0ABX3GA56_9ACTN</name>
<dbReference type="Pfam" id="PF13845">
    <property type="entry name" value="Septum_form"/>
    <property type="match status" value="1"/>
</dbReference>
<sequence>MSIPPGPPPSHEPYPQQGPYGRPGQPAPYGGPPQGWYAPQAPQKNNALAIVAFVMSLVCAIPLVPLILGIVALSQIRKRGEKGKGFAVAAIAIHGATIAFYGILLVLGLSGALDDGASPKRDTSGQVTGSGSVKVSDIRKGDCFNTNGDLAEYQDEDGGEASFSVRVVPCDQPHEGEAYAVFNLDNGTYPGTEKVTAMAEEKCAGTLLTDYVGKDPKLAEKLEVYYYFPQAATWALGDREVTCFLGDTSGASTGSARATGS</sequence>
<dbReference type="InterPro" id="IPR025241">
    <property type="entry name" value="DUF4190"/>
</dbReference>
<evidence type="ECO:0008006" key="7">
    <source>
        <dbReference type="Google" id="ProtNLM"/>
    </source>
</evidence>
<feature type="region of interest" description="Disordered" evidence="1">
    <location>
        <begin position="1"/>
        <end position="38"/>
    </location>
</feature>
<accession>A0ABX3GA56</accession>
<evidence type="ECO:0000256" key="2">
    <source>
        <dbReference type="SAM" id="Phobius"/>
    </source>
</evidence>
<proteinExistence type="predicted"/>
<feature type="domain" description="DUF4190" evidence="3">
    <location>
        <begin position="48"/>
        <end position="103"/>
    </location>
</feature>
<gene>
    <name evidence="5" type="ORF">AVW11_02655</name>
</gene>
<dbReference type="Proteomes" id="UP000187151">
    <property type="component" value="Unassembled WGS sequence"/>
</dbReference>
<evidence type="ECO:0000259" key="3">
    <source>
        <dbReference type="Pfam" id="PF13828"/>
    </source>
</evidence>
<feature type="domain" description="Septum formation-related" evidence="4">
    <location>
        <begin position="164"/>
        <end position="243"/>
    </location>
</feature>
<feature type="transmembrane region" description="Helical" evidence="2">
    <location>
        <begin position="85"/>
        <end position="113"/>
    </location>
</feature>
<dbReference type="Pfam" id="PF13828">
    <property type="entry name" value="DUF4190"/>
    <property type="match status" value="1"/>
</dbReference>
<feature type="compositionally biased region" description="Pro residues" evidence="1">
    <location>
        <begin position="1"/>
        <end position="12"/>
    </location>
</feature>
<comment type="caution">
    <text evidence="5">The sequence shown here is derived from an EMBL/GenBank/DDBJ whole genome shotgun (WGS) entry which is preliminary data.</text>
</comment>
<evidence type="ECO:0000313" key="6">
    <source>
        <dbReference type="Proteomes" id="UP000187151"/>
    </source>
</evidence>
<keyword evidence="6" id="KW-1185">Reference proteome</keyword>
<organism evidence="5 6">
    <name type="scientific">Streptomyces amritsarensis</name>
    <dbReference type="NCBI Taxonomy" id="681158"/>
    <lineage>
        <taxon>Bacteria</taxon>
        <taxon>Bacillati</taxon>
        <taxon>Actinomycetota</taxon>
        <taxon>Actinomycetes</taxon>
        <taxon>Kitasatosporales</taxon>
        <taxon>Streptomycetaceae</taxon>
        <taxon>Streptomyces</taxon>
    </lineage>
</organism>
<evidence type="ECO:0000256" key="1">
    <source>
        <dbReference type="SAM" id="MobiDB-lite"/>
    </source>
</evidence>
<keyword evidence="2" id="KW-1133">Transmembrane helix</keyword>
<dbReference type="EMBL" id="MQUR01000003">
    <property type="protein sequence ID" value="OLZ73257.1"/>
    <property type="molecule type" value="Genomic_DNA"/>
</dbReference>
<dbReference type="InterPro" id="IPR026004">
    <property type="entry name" value="Septum_form"/>
</dbReference>
<evidence type="ECO:0000259" key="4">
    <source>
        <dbReference type="Pfam" id="PF13845"/>
    </source>
</evidence>
<reference evidence="5 6" key="1">
    <citation type="submission" date="2016-01" db="EMBL/GenBank/DDBJ databases">
        <title>Streptomyces amritsarensis strain MTCC 11845 genome sequencing and assembly.</title>
        <authorList>
            <person name="Sharma D."/>
            <person name="Nair G.R."/>
            <person name="Kaur G."/>
            <person name="Manhas R.K."/>
            <person name="Mayilraj S."/>
        </authorList>
    </citation>
    <scope>NUCLEOTIDE SEQUENCE [LARGE SCALE GENOMIC DNA]</scope>
    <source>
        <strain evidence="5 6">MTCC 11845</strain>
    </source>
</reference>